<accession>A0A835NTI6</accession>
<keyword evidence="17" id="KW-1185">Reference proteome</keyword>
<proteinExistence type="inferred from homology"/>
<reference evidence="16 17" key="2">
    <citation type="journal article" date="2021" name="J. Hered.">
        <title>Feather Gene Expression Elucidates the Developmental Basis of Plumage Iridescence in African Starlings.</title>
        <authorList>
            <person name="Rubenstein D.R."/>
            <person name="Corvelo A."/>
            <person name="MacManes M.D."/>
            <person name="Maia R."/>
            <person name="Narzisi G."/>
            <person name="Rousaki A."/>
            <person name="Vandenabeele P."/>
            <person name="Shawkey M.D."/>
            <person name="Solomon J."/>
        </authorList>
    </citation>
    <scope>NUCLEOTIDE SEQUENCE [LARGE SCALE GENOMIC DNA]</scope>
    <source>
        <strain evidence="16">SS15</strain>
    </source>
</reference>
<keyword evidence="6" id="KW-0560">Oxidoreductase</keyword>
<keyword evidence="5" id="KW-0808">Transferase</keyword>
<dbReference type="Pfam" id="PF13409">
    <property type="entry name" value="GST_N_2"/>
    <property type="match status" value="1"/>
</dbReference>
<dbReference type="SFLD" id="SFLDG01152">
    <property type="entry name" value="Main.3:_Omega-_and_Tau-like"/>
    <property type="match status" value="1"/>
</dbReference>
<reference evidence="15" key="1">
    <citation type="submission" date="2020-10" db="EMBL/GenBank/DDBJ databases">
        <title>Feather gene expression reveals the developmental basis of iridescence in African starlings.</title>
        <authorList>
            <person name="Rubenstein D.R."/>
        </authorList>
    </citation>
    <scope>NUCLEOTIDE SEQUENCE</scope>
    <source>
        <strain evidence="15">SS15</strain>
        <tissue evidence="15">Liver</tissue>
    </source>
</reference>
<dbReference type="EMBL" id="JADDUC010000053">
    <property type="protein sequence ID" value="KAG0121064.1"/>
    <property type="molecule type" value="Genomic_DNA"/>
</dbReference>
<dbReference type="InterPro" id="IPR005442">
    <property type="entry name" value="GST_omega"/>
</dbReference>
<dbReference type="SFLD" id="SFLDG00358">
    <property type="entry name" value="Main_(cytGST)"/>
    <property type="match status" value="1"/>
</dbReference>
<dbReference type="Proteomes" id="UP000618051">
    <property type="component" value="Unassembled WGS sequence"/>
</dbReference>
<dbReference type="EC" id="2.5.1.18" evidence="3"/>
<dbReference type="EC" id="1.8.5.1" evidence="2"/>
<evidence type="ECO:0000256" key="4">
    <source>
        <dbReference type="ARBA" id="ARBA00013060"/>
    </source>
</evidence>
<dbReference type="GO" id="GO:0004364">
    <property type="term" value="F:glutathione transferase activity"/>
    <property type="evidence" value="ECO:0007669"/>
    <property type="project" value="UniProtKB-EC"/>
</dbReference>
<dbReference type="PRINTS" id="PR01625">
    <property type="entry name" value="GSTRNSFRASEO"/>
</dbReference>
<dbReference type="PANTHER" id="PTHR43968:SF6">
    <property type="entry name" value="GLUTATHIONE S-TRANSFERASE OMEGA"/>
    <property type="match status" value="1"/>
</dbReference>
<dbReference type="InterPro" id="IPR004045">
    <property type="entry name" value="Glutathione_S-Trfase_N"/>
</dbReference>
<sequence>MSGDQSRSLGKGSAAPGPVPAGLLRLYSMRFCPYAQRTRLVLRAKGISHEVININLKNKPDWYFEKQPSGLVPVLETSKGQLIWESPITCEYLDEAFPGKKLMPSDPYERAYQKMLLEDFSKITSLLFKHVLAVRDGQDTTALKTEIAEKFGKLEEALSKRNRVFYGGDSISMIDYLIWPWFERLEAFQLEDSLNHTPKLQRWVEAMKKDPAVKATITDTQTFKNYLQLYLKNSPEACRGLIKIMCRDWRAGLQLFWGPVLTGTCLQEMQQHCLQVVVGEPTGTCEAALLPMEEGEDLKAADVAGIGRQCFGDQLDEPPLIHCEDATRHILICPAHLDSAITLFIWGKRVTRAPGLAAKAVRLWGGKRHYQITDKGLTHSPILIHAPHTHAIFHFHVSIPVTNTPQGLQQVICKAFHHLPHPGHVSSGTQDTLLIEAAQDSLVGEGHSFKCFPQDCHVILFSSYVLPIPFLEILPPELNQQEDDHGESSPHIPSDLFLFGFLHYHCSLFQSLLCGLLVCDFLLQAQLLQPQALLPLLHLLDDFLCVLRDSAILLGEEEAQFQVAQHEEKEAAQEEAFTEPGSSSCTFSFSSSSPAAVVPTGSVVQPESDILPNSSAVGFRKQYFPPGGHQISSTQDVQRSQQPPLKEL</sequence>
<dbReference type="CDD" id="cd03055">
    <property type="entry name" value="GST_N_Omega"/>
    <property type="match status" value="1"/>
</dbReference>
<dbReference type="CDD" id="cd03184">
    <property type="entry name" value="GST_C_Omega"/>
    <property type="match status" value="1"/>
</dbReference>
<dbReference type="SUPFAM" id="SSF47616">
    <property type="entry name" value="GST C-terminal domain-like"/>
    <property type="match status" value="1"/>
</dbReference>
<dbReference type="PROSITE" id="PS50404">
    <property type="entry name" value="GST_NTER"/>
    <property type="match status" value="1"/>
</dbReference>
<dbReference type="InterPro" id="IPR004046">
    <property type="entry name" value="GST_C"/>
</dbReference>
<evidence type="ECO:0000256" key="2">
    <source>
        <dbReference type="ARBA" id="ARBA00012436"/>
    </source>
</evidence>
<evidence type="ECO:0000256" key="7">
    <source>
        <dbReference type="ARBA" id="ARBA00032186"/>
    </source>
</evidence>
<reference evidence="16" key="3">
    <citation type="submission" date="2022-01" db="EMBL/GenBank/DDBJ databases">
        <authorList>
            <person name="Rubenstein D.R."/>
        </authorList>
    </citation>
    <scope>NUCLEOTIDE SEQUENCE</scope>
    <source>
        <strain evidence="16">SS15</strain>
        <tissue evidence="16">Liver</tissue>
    </source>
</reference>
<dbReference type="SFLD" id="SFLDS00019">
    <property type="entry name" value="Glutathione_Transferase_(cytos"/>
    <property type="match status" value="1"/>
</dbReference>
<evidence type="ECO:0000259" key="14">
    <source>
        <dbReference type="PROSITE" id="PS50405"/>
    </source>
</evidence>
<name>A0A835NTI6_9PASS</name>
<gene>
    <name evidence="16" type="ORF">IHE44_0001493</name>
    <name evidence="15" type="ORF">IHE44_011549</name>
</gene>
<dbReference type="EMBL" id="JADDUC020000010">
    <property type="protein sequence ID" value="KAI1236215.1"/>
    <property type="molecule type" value="Genomic_DNA"/>
</dbReference>
<evidence type="ECO:0000256" key="3">
    <source>
        <dbReference type="ARBA" id="ARBA00012452"/>
    </source>
</evidence>
<evidence type="ECO:0000256" key="6">
    <source>
        <dbReference type="ARBA" id="ARBA00023002"/>
    </source>
</evidence>
<dbReference type="FunFam" id="3.40.30.10:FF:000123">
    <property type="entry name" value="Glutathione transferase o1"/>
    <property type="match status" value="1"/>
</dbReference>
<feature type="compositionally biased region" description="Polar residues" evidence="12">
    <location>
        <begin position="630"/>
        <end position="648"/>
    </location>
</feature>
<dbReference type="Gene3D" id="1.20.1050.10">
    <property type="match status" value="1"/>
</dbReference>
<feature type="region of interest" description="Disordered" evidence="12">
    <location>
        <begin position="618"/>
        <end position="648"/>
    </location>
</feature>
<comment type="caution">
    <text evidence="15">The sequence shown here is derived from an EMBL/GenBank/DDBJ whole genome shotgun (WGS) entry which is preliminary data.</text>
</comment>
<evidence type="ECO:0000256" key="9">
    <source>
        <dbReference type="ARBA" id="ARBA00047960"/>
    </source>
</evidence>
<dbReference type="PANTHER" id="PTHR43968">
    <property type="match status" value="1"/>
</dbReference>
<dbReference type="SUPFAM" id="SSF52833">
    <property type="entry name" value="Thioredoxin-like"/>
    <property type="match status" value="1"/>
</dbReference>
<evidence type="ECO:0000259" key="13">
    <source>
        <dbReference type="PROSITE" id="PS50404"/>
    </source>
</evidence>
<dbReference type="OrthoDB" id="4951845at2759"/>
<dbReference type="Gene3D" id="3.40.30.10">
    <property type="entry name" value="Glutaredoxin"/>
    <property type="match status" value="1"/>
</dbReference>
<protein>
    <recommendedName>
        <fullName evidence="7">Glutathione-dependent dehydroascorbate reductase</fullName>
        <ecNumber evidence="4">1.20.4.2</ecNumber>
        <ecNumber evidence="2">1.8.5.1</ecNumber>
        <ecNumber evidence="3">2.5.1.18</ecNumber>
    </recommendedName>
    <alternativeName>
        <fullName evidence="8">Monomethylarsonic acid reductase</fullName>
    </alternativeName>
</protein>
<evidence type="ECO:0000313" key="16">
    <source>
        <dbReference type="EMBL" id="KAI1236215.1"/>
    </source>
</evidence>
<comment type="catalytic activity">
    <reaction evidence="10">
        <text>methylarsonate + 2 glutathione + H(+) = methylarsonous acid + glutathione disulfide + H2O</text>
        <dbReference type="Rhea" id="RHEA:15969"/>
        <dbReference type="ChEBI" id="CHEBI:15377"/>
        <dbReference type="ChEBI" id="CHEBI:15378"/>
        <dbReference type="ChEBI" id="CHEBI:17826"/>
        <dbReference type="ChEBI" id="CHEBI:33409"/>
        <dbReference type="ChEBI" id="CHEBI:57925"/>
        <dbReference type="ChEBI" id="CHEBI:58297"/>
        <dbReference type="EC" id="1.20.4.2"/>
    </reaction>
</comment>
<evidence type="ECO:0000313" key="17">
    <source>
        <dbReference type="Proteomes" id="UP000618051"/>
    </source>
</evidence>
<evidence type="ECO:0000313" key="15">
    <source>
        <dbReference type="EMBL" id="KAG0121064.1"/>
    </source>
</evidence>
<feature type="domain" description="GST C-terminal" evidence="14">
    <location>
        <begin position="106"/>
        <end position="226"/>
    </location>
</feature>
<dbReference type="Pfam" id="PF14497">
    <property type="entry name" value="GST_C_3"/>
    <property type="match status" value="1"/>
</dbReference>
<evidence type="ECO:0000256" key="12">
    <source>
        <dbReference type="SAM" id="MobiDB-lite"/>
    </source>
</evidence>
<organism evidence="15">
    <name type="scientific">Lamprotornis superbus</name>
    <dbReference type="NCBI Taxonomy" id="245042"/>
    <lineage>
        <taxon>Eukaryota</taxon>
        <taxon>Metazoa</taxon>
        <taxon>Chordata</taxon>
        <taxon>Craniata</taxon>
        <taxon>Vertebrata</taxon>
        <taxon>Euteleostomi</taxon>
        <taxon>Archelosauria</taxon>
        <taxon>Archosauria</taxon>
        <taxon>Dinosauria</taxon>
        <taxon>Saurischia</taxon>
        <taxon>Theropoda</taxon>
        <taxon>Coelurosauria</taxon>
        <taxon>Aves</taxon>
        <taxon>Neognathae</taxon>
        <taxon>Neoaves</taxon>
        <taxon>Telluraves</taxon>
        <taxon>Australaves</taxon>
        <taxon>Passeriformes</taxon>
        <taxon>Sturnidae</taxon>
        <taxon>Lamprotornis</taxon>
    </lineage>
</organism>
<dbReference type="InterPro" id="IPR036249">
    <property type="entry name" value="Thioredoxin-like_sf"/>
</dbReference>
<dbReference type="InterPro" id="IPR050983">
    <property type="entry name" value="GST_Omega/HSP26"/>
</dbReference>
<dbReference type="GO" id="GO:0045174">
    <property type="term" value="F:glutathione dehydrogenase (ascorbate) activity"/>
    <property type="evidence" value="ECO:0007669"/>
    <property type="project" value="UniProtKB-EC"/>
</dbReference>
<feature type="domain" description="GST N-terminal" evidence="13">
    <location>
        <begin position="22"/>
        <end position="101"/>
    </location>
</feature>
<dbReference type="InterPro" id="IPR045073">
    <property type="entry name" value="Omega/Tau-like"/>
</dbReference>
<comment type="catalytic activity">
    <reaction evidence="11">
        <text>L-dehydroascorbate + 2 glutathione = glutathione disulfide + L-ascorbate</text>
        <dbReference type="Rhea" id="RHEA:24424"/>
        <dbReference type="ChEBI" id="CHEBI:38290"/>
        <dbReference type="ChEBI" id="CHEBI:57925"/>
        <dbReference type="ChEBI" id="CHEBI:58297"/>
        <dbReference type="ChEBI" id="CHEBI:58539"/>
        <dbReference type="EC" id="1.8.5.1"/>
    </reaction>
</comment>
<dbReference type="AlphaFoldDB" id="A0A835NTI6"/>
<evidence type="ECO:0000256" key="8">
    <source>
        <dbReference type="ARBA" id="ARBA00032681"/>
    </source>
</evidence>
<comment type="similarity">
    <text evidence="1">Belongs to the GST superfamily. Omega family.</text>
</comment>
<evidence type="ECO:0000256" key="11">
    <source>
        <dbReference type="ARBA" id="ARBA00049544"/>
    </source>
</evidence>
<dbReference type="PROSITE" id="PS50405">
    <property type="entry name" value="GST_CTER"/>
    <property type="match status" value="1"/>
</dbReference>
<comment type="catalytic activity">
    <reaction evidence="9">
        <text>RX + glutathione = an S-substituted glutathione + a halide anion + H(+)</text>
        <dbReference type="Rhea" id="RHEA:16437"/>
        <dbReference type="ChEBI" id="CHEBI:15378"/>
        <dbReference type="ChEBI" id="CHEBI:16042"/>
        <dbReference type="ChEBI" id="CHEBI:17792"/>
        <dbReference type="ChEBI" id="CHEBI:57925"/>
        <dbReference type="ChEBI" id="CHEBI:90779"/>
        <dbReference type="EC" id="2.5.1.18"/>
    </reaction>
</comment>
<evidence type="ECO:0000256" key="5">
    <source>
        <dbReference type="ARBA" id="ARBA00022679"/>
    </source>
</evidence>
<evidence type="ECO:0000256" key="10">
    <source>
        <dbReference type="ARBA" id="ARBA00048353"/>
    </source>
</evidence>
<dbReference type="FunFam" id="1.20.1050.10:FF:000100">
    <property type="entry name" value="Glutathione S-transferase omega-2"/>
    <property type="match status" value="1"/>
</dbReference>
<dbReference type="GO" id="GO:0005737">
    <property type="term" value="C:cytoplasm"/>
    <property type="evidence" value="ECO:0007669"/>
    <property type="project" value="InterPro"/>
</dbReference>
<dbReference type="GO" id="GO:0006749">
    <property type="term" value="P:glutathione metabolic process"/>
    <property type="evidence" value="ECO:0007669"/>
    <property type="project" value="TreeGrafter"/>
</dbReference>
<dbReference type="InterPro" id="IPR040079">
    <property type="entry name" value="Glutathione_S-Trfase"/>
</dbReference>
<dbReference type="InterPro" id="IPR010987">
    <property type="entry name" value="Glutathione-S-Trfase_C-like"/>
</dbReference>
<dbReference type="EC" id="1.20.4.2" evidence="4"/>
<evidence type="ECO:0000256" key="1">
    <source>
        <dbReference type="ARBA" id="ARBA00011067"/>
    </source>
</evidence>
<dbReference type="GO" id="GO:0050610">
    <property type="term" value="F:methylarsonate reductase activity"/>
    <property type="evidence" value="ECO:0007669"/>
    <property type="project" value="UniProtKB-EC"/>
</dbReference>
<dbReference type="InterPro" id="IPR036282">
    <property type="entry name" value="Glutathione-S-Trfase_C_sf"/>
</dbReference>